<dbReference type="InterPro" id="IPR019356">
    <property type="entry name" value="Menorin_dom"/>
</dbReference>
<dbReference type="PANTHER" id="PTHR21184:SF6">
    <property type="entry name" value="CONSERVED PLASMA MEMBRANE PROTEIN"/>
    <property type="match status" value="1"/>
</dbReference>
<dbReference type="RefSeq" id="XP_006824900.1">
    <property type="nucleotide sequence ID" value="XM_006824837.1"/>
</dbReference>
<dbReference type="Pfam" id="PF10223">
    <property type="entry name" value="Menorin_N"/>
    <property type="match status" value="1"/>
</dbReference>
<dbReference type="InterPro" id="IPR057489">
    <property type="entry name" value="Menorin_C"/>
</dbReference>
<dbReference type="Pfam" id="PF25161">
    <property type="entry name" value="Menorin_C"/>
    <property type="match status" value="1"/>
</dbReference>
<feature type="domain" description="Menorin-like" evidence="3">
    <location>
        <begin position="106"/>
        <end position="340"/>
    </location>
</feature>
<evidence type="ECO:0000256" key="1">
    <source>
        <dbReference type="ARBA" id="ARBA00044953"/>
    </source>
</evidence>
<dbReference type="Proteomes" id="UP000694865">
    <property type="component" value="Unplaced"/>
</dbReference>
<protein>
    <submittedName>
        <fullName evidence="6">Uncharacterized protein LOC100375994</fullName>
    </submittedName>
</protein>
<evidence type="ECO:0000259" key="4">
    <source>
        <dbReference type="Pfam" id="PF25161"/>
    </source>
</evidence>
<dbReference type="GeneID" id="100375994"/>
<dbReference type="PANTHER" id="PTHR21184">
    <property type="entry name" value="MENORIN (DENDRITIC BRANCHING PROTEIN)"/>
    <property type="match status" value="1"/>
</dbReference>
<evidence type="ECO:0000313" key="5">
    <source>
        <dbReference type="Proteomes" id="UP000694865"/>
    </source>
</evidence>
<comment type="similarity">
    <text evidence="1">Belongs to the menorin family.</text>
</comment>
<sequence>MAMVVNISMQRQTITKKETQILQDDGAIKDTPLDGEDNKHIPQDDDLKAEPLEGEGEHVAALTQWDVFESEFKGRPRLPNVIDNDLEIMSHTKTQLLEYFPGSNADGLYLTWSLHVNTKGDLLRAMANDLLMIICGDVKLKGNLGEKGTYPIMAEPVVADSDISLAEWLDKISTYTNKAIKLNFYDTDSLHPAFEVLQTLQYQIHAPLILRADILVGPNGDTNKMVNGVNFISDANGLFPNSIVSLGWRTHWTTDSKEVQYTWDMVIDMAKYCTRLHQPISFSVRAVFARKSIRQLKWLVSLSSKFTITIFSPDYDIVSMSELSIFRRSLPVHRVLYDVPVSFIAALREVQPNTLQTPGEKMERNLWHPQPFDTKSFVFLGEDIIAFTGPNSWLTSKMQYRAELETGKQVEISGIVQFAMASEQITTDQSKLDIHIRSTGVDPPEPDSVLGVRIEIVSDGTLRVSSHNLAKAGTYNPQTTATIPSHECYYFHIVDAGETAPITVNIKWADCEAGVTTTEHNVQLSLTVPYEATQEEEFYITINGSNNIHGAATLLENLVVR</sequence>
<proteinExistence type="inferred from homology"/>
<feature type="region of interest" description="Disordered" evidence="2">
    <location>
        <begin position="23"/>
        <end position="44"/>
    </location>
</feature>
<evidence type="ECO:0000313" key="6">
    <source>
        <dbReference type="RefSeq" id="XP_006824900.1"/>
    </source>
</evidence>
<gene>
    <name evidence="6" type="primary">LOC100375994</name>
</gene>
<evidence type="ECO:0000256" key="2">
    <source>
        <dbReference type="SAM" id="MobiDB-lite"/>
    </source>
</evidence>
<accession>A0ABM0MY09</accession>
<keyword evidence="5" id="KW-1185">Reference proteome</keyword>
<organism evidence="5 6">
    <name type="scientific">Saccoglossus kowalevskii</name>
    <name type="common">Acorn worm</name>
    <dbReference type="NCBI Taxonomy" id="10224"/>
    <lineage>
        <taxon>Eukaryota</taxon>
        <taxon>Metazoa</taxon>
        <taxon>Hemichordata</taxon>
        <taxon>Enteropneusta</taxon>
        <taxon>Harrimaniidae</taxon>
        <taxon>Saccoglossus</taxon>
    </lineage>
</organism>
<feature type="domain" description="Menorin C-terminal" evidence="4">
    <location>
        <begin position="365"/>
        <end position="534"/>
    </location>
</feature>
<feature type="compositionally biased region" description="Basic and acidic residues" evidence="2">
    <location>
        <begin position="26"/>
        <end position="44"/>
    </location>
</feature>
<reference evidence="6" key="1">
    <citation type="submission" date="2025-08" db="UniProtKB">
        <authorList>
            <consortium name="RefSeq"/>
        </authorList>
    </citation>
    <scope>IDENTIFICATION</scope>
    <source>
        <tissue evidence="6">Testes</tissue>
    </source>
</reference>
<evidence type="ECO:0000259" key="3">
    <source>
        <dbReference type="Pfam" id="PF10223"/>
    </source>
</evidence>
<name>A0ABM0MY09_SACKO</name>